<dbReference type="GO" id="GO:0016787">
    <property type="term" value="F:hydrolase activity"/>
    <property type="evidence" value="ECO:0007669"/>
    <property type="project" value="UniProtKB-UniRule"/>
</dbReference>
<dbReference type="SUPFAM" id="SSF56281">
    <property type="entry name" value="Metallo-hydrolase/oxidoreductase"/>
    <property type="match status" value="1"/>
</dbReference>
<reference evidence="4 5" key="1">
    <citation type="submission" date="2019-03" db="EMBL/GenBank/DDBJ databases">
        <title>Genomic Encyclopedia of Type Strains, Phase IV (KMG-IV): sequencing the most valuable type-strain genomes for metagenomic binning, comparative biology and taxonomic classification.</title>
        <authorList>
            <person name="Goeker M."/>
        </authorList>
    </citation>
    <scope>NUCLEOTIDE SEQUENCE [LARGE SCALE GENOMIC DNA]</scope>
    <source>
        <strain evidence="4 5">DSM 20467</strain>
    </source>
</reference>
<dbReference type="InterPro" id="IPR050114">
    <property type="entry name" value="UPF0173_UPF0282_UlaG_hydrolase"/>
</dbReference>
<organism evidence="4 5">
    <name type="scientific">Pectinatus cerevisiiphilus</name>
    <dbReference type="NCBI Taxonomy" id="86956"/>
    <lineage>
        <taxon>Bacteria</taxon>
        <taxon>Bacillati</taxon>
        <taxon>Bacillota</taxon>
        <taxon>Negativicutes</taxon>
        <taxon>Selenomonadales</taxon>
        <taxon>Selenomonadaceae</taxon>
        <taxon>Pectinatus</taxon>
    </lineage>
</organism>
<dbReference type="AlphaFoldDB" id="A0A4R3KDG6"/>
<evidence type="ECO:0000259" key="3">
    <source>
        <dbReference type="SMART" id="SM00849"/>
    </source>
</evidence>
<accession>A0A4R3KDG6</accession>
<proteinExistence type="inferred from homology"/>
<dbReference type="InterPro" id="IPR022877">
    <property type="entry name" value="UPF0173"/>
</dbReference>
<protein>
    <recommendedName>
        <fullName evidence="2">UPF0173 metal-dependent hydrolase EDC37_103159</fullName>
    </recommendedName>
</protein>
<comment type="caution">
    <text evidence="4">The sequence shown here is derived from an EMBL/GenBank/DDBJ whole genome shotgun (WGS) entry which is preliminary data.</text>
</comment>
<dbReference type="HAMAP" id="MF_00457">
    <property type="entry name" value="UPF0173"/>
    <property type="match status" value="1"/>
</dbReference>
<evidence type="ECO:0000256" key="2">
    <source>
        <dbReference type="HAMAP-Rule" id="MF_00457"/>
    </source>
</evidence>
<keyword evidence="1 2" id="KW-0378">Hydrolase</keyword>
<comment type="similarity">
    <text evidence="2">Belongs to the UPF0173 family.</text>
</comment>
<evidence type="ECO:0000313" key="5">
    <source>
        <dbReference type="Proteomes" id="UP000295188"/>
    </source>
</evidence>
<dbReference type="Proteomes" id="UP000295188">
    <property type="component" value="Unassembled WGS sequence"/>
</dbReference>
<dbReference type="Gene3D" id="3.60.15.10">
    <property type="entry name" value="Ribonuclease Z/Hydroxyacylglutathione hydrolase-like"/>
    <property type="match status" value="1"/>
</dbReference>
<evidence type="ECO:0000256" key="1">
    <source>
        <dbReference type="ARBA" id="ARBA00022801"/>
    </source>
</evidence>
<dbReference type="RefSeq" id="WP_132547746.1">
    <property type="nucleotide sequence ID" value="NZ_SMAA01000003.1"/>
</dbReference>
<dbReference type="Pfam" id="PF12706">
    <property type="entry name" value="Lactamase_B_2"/>
    <property type="match status" value="1"/>
</dbReference>
<dbReference type="EMBL" id="SMAA01000003">
    <property type="protein sequence ID" value="TCS80989.1"/>
    <property type="molecule type" value="Genomic_DNA"/>
</dbReference>
<dbReference type="OrthoDB" id="9789133at2"/>
<gene>
    <name evidence="4" type="ORF">EDC37_103159</name>
</gene>
<evidence type="ECO:0000313" key="4">
    <source>
        <dbReference type="EMBL" id="TCS80989.1"/>
    </source>
</evidence>
<dbReference type="InterPro" id="IPR036866">
    <property type="entry name" value="RibonucZ/Hydroxyglut_hydro"/>
</dbReference>
<dbReference type="PANTHER" id="PTHR43546:SF3">
    <property type="entry name" value="UPF0173 METAL-DEPENDENT HYDROLASE MJ1163"/>
    <property type="match status" value="1"/>
</dbReference>
<dbReference type="InterPro" id="IPR001279">
    <property type="entry name" value="Metallo-B-lactamas"/>
</dbReference>
<dbReference type="NCBIfam" id="NF001911">
    <property type="entry name" value="PRK00685.1"/>
    <property type="match status" value="1"/>
</dbReference>
<dbReference type="PANTHER" id="PTHR43546">
    <property type="entry name" value="UPF0173 METAL-DEPENDENT HYDROLASE MJ1163-RELATED"/>
    <property type="match status" value="1"/>
</dbReference>
<sequence length="224" mass="24327">MINFKFYGHSCFSLNTGNETILVDPFFTDNPQTNINPLDVDCQYILISHAHFDHLGDAPAIAQKTNAMLIAIPEVLKLCKGAKNIHPMNIGGSAALPFGSVRMTAAIHSSGVAGGLACGFVIRFKEGPTVYYSGDTALFSDMQIIGTKEKIDYAILPIGDNFTMGNEDAARAAQMLRAHNVIPIHYNTWPAIKQDPNIFRQIAESLAAVKVHIVNPGDSLELTK</sequence>
<feature type="domain" description="Metallo-beta-lactamase" evidence="3">
    <location>
        <begin position="8"/>
        <end position="185"/>
    </location>
</feature>
<name>A0A4R3KDG6_9FIRM</name>
<dbReference type="SMART" id="SM00849">
    <property type="entry name" value="Lactamase_B"/>
    <property type="match status" value="1"/>
</dbReference>
<keyword evidence="5" id="KW-1185">Reference proteome</keyword>